<evidence type="ECO:0000256" key="1">
    <source>
        <dbReference type="SAM" id="MobiDB-lite"/>
    </source>
</evidence>
<dbReference type="OrthoDB" id="952271at2759"/>
<comment type="caution">
    <text evidence="2">The sequence shown here is derived from an EMBL/GenBank/DDBJ whole genome shotgun (WGS) entry which is preliminary data.</text>
</comment>
<dbReference type="Proteomes" id="UP000636800">
    <property type="component" value="Chromosome 2"/>
</dbReference>
<reference evidence="2 3" key="1">
    <citation type="journal article" date="2020" name="Nat. Food">
        <title>A phased Vanilla planifolia genome enables genetic improvement of flavour and production.</title>
        <authorList>
            <person name="Hasing T."/>
            <person name="Tang H."/>
            <person name="Brym M."/>
            <person name="Khazi F."/>
            <person name="Huang T."/>
            <person name="Chambers A.H."/>
        </authorList>
    </citation>
    <scope>NUCLEOTIDE SEQUENCE [LARGE SCALE GENOMIC DNA]</scope>
    <source>
        <tissue evidence="2">Leaf</tissue>
    </source>
</reference>
<proteinExistence type="predicted"/>
<name>A0A835RPT3_VANPL</name>
<keyword evidence="3" id="KW-1185">Reference proteome</keyword>
<protein>
    <submittedName>
        <fullName evidence="2">Uncharacterized protein</fullName>
    </submittedName>
</protein>
<organism evidence="2 3">
    <name type="scientific">Vanilla planifolia</name>
    <name type="common">Vanilla</name>
    <dbReference type="NCBI Taxonomy" id="51239"/>
    <lineage>
        <taxon>Eukaryota</taxon>
        <taxon>Viridiplantae</taxon>
        <taxon>Streptophyta</taxon>
        <taxon>Embryophyta</taxon>
        <taxon>Tracheophyta</taxon>
        <taxon>Spermatophyta</taxon>
        <taxon>Magnoliopsida</taxon>
        <taxon>Liliopsida</taxon>
        <taxon>Asparagales</taxon>
        <taxon>Orchidaceae</taxon>
        <taxon>Vanilloideae</taxon>
        <taxon>Vanilleae</taxon>
        <taxon>Vanilla</taxon>
    </lineage>
</organism>
<evidence type="ECO:0000313" key="3">
    <source>
        <dbReference type="Proteomes" id="UP000636800"/>
    </source>
</evidence>
<dbReference type="AlphaFoldDB" id="A0A835RPT3"/>
<feature type="compositionally biased region" description="Basic residues" evidence="1">
    <location>
        <begin position="34"/>
        <end position="45"/>
    </location>
</feature>
<evidence type="ECO:0000313" key="2">
    <source>
        <dbReference type="EMBL" id="KAG0493124.1"/>
    </source>
</evidence>
<accession>A0A835RPT3</accession>
<dbReference type="EMBL" id="JADCNL010000002">
    <property type="protein sequence ID" value="KAG0493124.1"/>
    <property type="molecule type" value="Genomic_DNA"/>
</dbReference>
<gene>
    <name evidence="2" type="ORF">HPP92_006522</name>
</gene>
<feature type="region of interest" description="Disordered" evidence="1">
    <location>
        <begin position="34"/>
        <end position="54"/>
    </location>
</feature>
<sequence length="75" mass="8438">MGDKQKLMGVVKHQGRAIVKLENNLERRAQRRIGIKSLGKGRRGGKQMGDGGAPRLDAERRMIVCCMTQGAYRWN</sequence>